<keyword evidence="6" id="KW-1185">Reference proteome</keyword>
<reference evidence="5 6" key="1">
    <citation type="submission" date="2022-06" db="EMBL/GenBank/DDBJ databases">
        <title>Genomic Encyclopedia of Archaeal and Bacterial Type Strains, Phase II (KMG-II): from individual species to whole genera.</title>
        <authorList>
            <person name="Goeker M."/>
        </authorList>
    </citation>
    <scope>NUCLEOTIDE SEQUENCE [LARGE SCALE GENOMIC DNA]</scope>
    <source>
        <strain evidence="5 6">DSM 44255</strain>
    </source>
</reference>
<dbReference type="CDD" id="cd06170">
    <property type="entry name" value="LuxR_C_like"/>
    <property type="match status" value="1"/>
</dbReference>
<evidence type="ECO:0000259" key="4">
    <source>
        <dbReference type="PROSITE" id="PS50043"/>
    </source>
</evidence>
<dbReference type="Proteomes" id="UP001205185">
    <property type="component" value="Unassembled WGS sequence"/>
</dbReference>
<dbReference type="PROSITE" id="PS50043">
    <property type="entry name" value="HTH_LUXR_2"/>
    <property type="match status" value="1"/>
</dbReference>
<dbReference type="SUPFAM" id="SSF46894">
    <property type="entry name" value="C-terminal effector domain of the bipartite response regulators"/>
    <property type="match status" value="1"/>
</dbReference>
<dbReference type="InterPro" id="IPR016032">
    <property type="entry name" value="Sig_transdc_resp-reg_C-effctor"/>
</dbReference>
<dbReference type="Gene3D" id="1.10.10.10">
    <property type="entry name" value="Winged helix-like DNA-binding domain superfamily/Winged helix DNA-binding domain"/>
    <property type="match status" value="1"/>
</dbReference>
<dbReference type="SMART" id="SM00421">
    <property type="entry name" value="HTH_LUXR"/>
    <property type="match status" value="1"/>
</dbReference>
<evidence type="ECO:0000256" key="3">
    <source>
        <dbReference type="ARBA" id="ARBA00023163"/>
    </source>
</evidence>
<protein>
    <submittedName>
        <fullName evidence="5">Regulatory protein, luxR family</fullName>
    </submittedName>
</protein>
<dbReference type="Gene3D" id="3.30.450.40">
    <property type="match status" value="1"/>
</dbReference>
<keyword evidence="2" id="KW-0238">DNA-binding</keyword>
<dbReference type="PROSITE" id="PS00622">
    <property type="entry name" value="HTH_LUXR_1"/>
    <property type="match status" value="1"/>
</dbReference>
<dbReference type="EMBL" id="JAMTCO010000004">
    <property type="protein sequence ID" value="MCP2269089.1"/>
    <property type="molecule type" value="Genomic_DNA"/>
</dbReference>
<dbReference type="PANTHER" id="PTHR44688">
    <property type="entry name" value="DNA-BINDING TRANSCRIPTIONAL ACTIVATOR DEVR_DOSR"/>
    <property type="match status" value="1"/>
</dbReference>
<gene>
    <name evidence="5" type="ORF">LV75_001577</name>
</gene>
<accession>A0ABT1I935</accession>
<dbReference type="Pfam" id="PF00196">
    <property type="entry name" value="GerE"/>
    <property type="match status" value="1"/>
</dbReference>
<dbReference type="InterPro" id="IPR036388">
    <property type="entry name" value="WH-like_DNA-bd_sf"/>
</dbReference>
<sequence length="343" mass="36733">MDSTMVASALRIGAALGSAADVEWDEVFDAVTGAVPDVCAAQVVGWDPVASRFVILAERGYSRSISHDLAHELPRTRWGGQLFDSEVPLLMDDAPHNFRDSPHYQENLRPAGLEDGLSAALRLGQQRVVGMLHINASVQGAFGERTRSFVSELERTMARRVDPLRSPRFEAWFGPEWTANRLVPGGTPLPLADRAASPLADDPKIQAIGAAFADLGVGTVAFLWPGPDGWYRVRLLRVPDGLRPGVILASAPYANPIGLTAREVDVATGIVAGLSNQAIAESLVVSRRTVETYVERLLGKLDCQSRGEAAGVAARAGIIRPTATPGGVGDLNRLTRGAEPHWL</sequence>
<evidence type="ECO:0000313" key="6">
    <source>
        <dbReference type="Proteomes" id="UP001205185"/>
    </source>
</evidence>
<name>A0ABT1I935_9PSEU</name>
<proteinExistence type="predicted"/>
<evidence type="ECO:0000256" key="2">
    <source>
        <dbReference type="ARBA" id="ARBA00023125"/>
    </source>
</evidence>
<dbReference type="PANTHER" id="PTHR44688:SF16">
    <property type="entry name" value="DNA-BINDING TRANSCRIPTIONAL ACTIVATOR DEVR_DOSR"/>
    <property type="match status" value="1"/>
</dbReference>
<dbReference type="RefSeq" id="WP_253886109.1">
    <property type="nucleotide sequence ID" value="NZ_BAAAVB010000016.1"/>
</dbReference>
<feature type="domain" description="HTH luxR-type" evidence="4">
    <location>
        <begin position="252"/>
        <end position="317"/>
    </location>
</feature>
<keyword evidence="3" id="KW-0804">Transcription</keyword>
<evidence type="ECO:0000256" key="1">
    <source>
        <dbReference type="ARBA" id="ARBA00023015"/>
    </source>
</evidence>
<comment type="caution">
    <text evidence="5">The sequence shown here is derived from an EMBL/GenBank/DDBJ whole genome shotgun (WGS) entry which is preliminary data.</text>
</comment>
<evidence type="ECO:0000313" key="5">
    <source>
        <dbReference type="EMBL" id="MCP2269089.1"/>
    </source>
</evidence>
<keyword evidence="1" id="KW-0805">Transcription regulation</keyword>
<dbReference type="InterPro" id="IPR029016">
    <property type="entry name" value="GAF-like_dom_sf"/>
</dbReference>
<organism evidence="5 6">
    <name type="scientific">Actinokineospora diospyrosa</name>
    <dbReference type="NCBI Taxonomy" id="103728"/>
    <lineage>
        <taxon>Bacteria</taxon>
        <taxon>Bacillati</taxon>
        <taxon>Actinomycetota</taxon>
        <taxon>Actinomycetes</taxon>
        <taxon>Pseudonocardiales</taxon>
        <taxon>Pseudonocardiaceae</taxon>
        <taxon>Actinokineospora</taxon>
    </lineage>
</organism>
<dbReference type="PRINTS" id="PR00038">
    <property type="entry name" value="HTHLUXR"/>
</dbReference>
<dbReference type="InterPro" id="IPR000792">
    <property type="entry name" value="Tscrpt_reg_LuxR_C"/>
</dbReference>